<proteinExistence type="predicted"/>
<keyword evidence="1" id="KW-0472">Membrane</keyword>
<evidence type="ECO:0000256" key="1">
    <source>
        <dbReference type="SAM" id="Phobius"/>
    </source>
</evidence>
<dbReference type="EMBL" id="QKYV01000010">
    <property type="protein sequence ID" value="PZW37799.1"/>
    <property type="molecule type" value="Genomic_DNA"/>
</dbReference>
<keyword evidence="1" id="KW-0812">Transmembrane</keyword>
<name>A0A2W7IIN0_9FLAO</name>
<protein>
    <submittedName>
        <fullName evidence="2">Uncharacterized protein</fullName>
    </submittedName>
</protein>
<dbReference type="RefSeq" id="WP_111542068.1">
    <property type="nucleotide sequence ID" value="NZ_QKYV01000010.1"/>
</dbReference>
<dbReference type="Proteomes" id="UP000249542">
    <property type="component" value="Unassembled WGS sequence"/>
</dbReference>
<keyword evidence="3" id="KW-1185">Reference proteome</keyword>
<organism evidence="2 3">
    <name type="scientific">Mesonia algae</name>
    <dbReference type="NCBI Taxonomy" id="213248"/>
    <lineage>
        <taxon>Bacteria</taxon>
        <taxon>Pseudomonadati</taxon>
        <taxon>Bacteroidota</taxon>
        <taxon>Flavobacteriia</taxon>
        <taxon>Flavobacteriales</taxon>
        <taxon>Flavobacteriaceae</taxon>
        <taxon>Mesonia</taxon>
    </lineage>
</organism>
<evidence type="ECO:0000313" key="3">
    <source>
        <dbReference type="Proteomes" id="UP000249542"/>
    </source>
</evidence>
<feature type="transmembrane region" description="Helical" evidence="1">
    <location>
        <begin position="122"/>
        <end position="143"/>
    </location>
</feature>
<feature type="transmembrane region" description="Helical" evidence="1">
    <location>
        <begin position="163"/>
        <end position="189"/>
    </location>
</feature>
<feature type="transmembrane region" description="Helical" evidence="1">
    <location>
        <begin position="37"/>
        <end position="58"/>
    </location>
</feature>
<accession>A0A2W7IIN0</accession>
<evidence type="ECO:0000313" key="2">
    <source>
        <dbReference type="EMBL" id="PZW37799.1"/>
    </source>
</evidence>
<dbReference type="AlphaFoldDB" id="A0A2W7IIN0"/>
<comment type="caution">
    <text evidence="2">The sequence shown here is derived from an EMBL/GenBank/DDBJ whole genome shotgun (WGS) entry which is preliminary data.</text>
</comment>
<sequence>MDELDLLRKDWKNQEENLPHFKAEQLYKMLLKKSSSIVKWIFIISLIELSFGILMNVLFMDDQFWKEVDSIHLKTATIIIYIISYIITGVFITFFYKRYRKISAADSSFNLMKNILKTRKVVKYYIIYILVSSGITMMLFYIYTLKYTPAISQNLEDTSWFTIIGIGLICILVLLLFLWGVYSLLYGILLKKLLRNYKELKNLDF</sequence>
<keyword evidence="1" id="KW-1133">Transmembrane helix</keyword>
<feature type="transmembrane region" description="Helical" evidence="1">
    <location>
        <begin position="78"/>
        <end position="96"/>
    </location>
</feature>
<gene>
    <name evidence="2" type="ORF">LX95_02813</name>
</gene>
<reference evidence="2 3" key="1">
    <citation type="submission" date="2018-06" db="EMBL/GenBank/DDBJ databases">
        <title>Genomic Encyclopedia of Archaeal and Bacterial Type Strains, Phase II (KMG-II): from individual species to whole genera.</title>
        <authorList>
            <person name="Goeker M."/>
        </authorList>
    </citation>
    <scope>NUCLEOTIDE SEQUENCE [LARGE SCALE GENOMIC DNA]</scope>
    <source>
        <strain evidence="2 3">DSM 15361</strain>
    </source>
</reference>